<dbReference type="InterPro" id="IPR050367">
    <property type="entry name" value="APC_superfamily"/>
</dbReference>
<feature type="transmembrane region" description="Helical" evidence="6">
    <location>
        <begin position="5"/>
        <end position="23"/>
    </location>
</feature>
<dbReference type="PANTHER" id="PTHR42770">
    <property type="entry name" value="AMINO ACID TRANSPORTER-RELATED"/>
    <property type="match status" value="1"/>
</dbReference>
<evidence type="ECO:0000256" key="2">
    <source>
        <dbReference type="ARBA" id="ARBA00022475"/>
    </source>
</evidence>
<reference evidence="7" key="1">
    <citation type="journal article" date="2020" name="mSystems">
        <title>Genome- and Community-Level Interaction Insights into Carbon Utilization and Element Cycling Functions of Hydrothermarchaeota in Hydrothermal Sediment.</title>
        <authorList>
            <person name="Zhou Z."/>
            <person name="Liu Y."/>
            <person name="Xu W."/>
            <person name="Pan J."/>
            <person name="Luo Z.H."/>
            <person name="Li M."/>
        </authorList>
    </citation>
    <scope>NUCLEOTIDE SEQUENCE [LARGE SCALE GENOMIC DNA]</scope>
    <source>
        <strain evidence="7">SpSt-767</strain>
    </source>
</reference>
<feature type="transmembrane region" description="Helical" evidence="6">
    <location>
        <begin position="179"/>
        <end position="200"/>
    </location>
</feature>
<feature type="transmembrane region" description="Helical" evidence="6">
    <location>
        <begin position="310"/>
        <end position="339"/>
    </location>
</feature>
<keyword evidence="2" id="KW-1003">Cell membrane</keyword>
<feature type="transmembrane region" description="Helical" evidence="6">
    <location>
        <begin position="266"/>
        <end position="290"/>
    </location>
</feature>
<name>A0A7V6DNV3_9BACT</name>
<protein>
    <submittedName>
        <fullName evidence="7">Amino acid permease</fullName>
    </submittedName>
</protein>
<evidence type="ECO:0000313" key="7">
    <source>
        <dbReference type="EMBL" id="HHS28526.1"/>
    </source>
</evidence>
<sequence>MKPVLLTVLNLGLVIFFIFLFRRKNLLTFHQDGRIWLTYLAVGIITLMDEFTSVFYAPAESYRFIGLSAMVFIAITSLLVRFISTRLTEIAEILEHHNLIGGGVYSFSYLVLGPLVSFVAVSSIMVDYILTACISAVSAVSNAASFFPLSQPILIACVLFIIWAVAGLNILGIRENARFTFLVFVAAAFIMLNLIISGFLHLDAEALGRIHTAAAQTVHHVASGGILRDYGRFISSIAFCILAYSGVESVIQTAGFVRSWKEIRKAYWFLAFTVGVVTPVVAILALSANIDFHAHEGDLITHYATLINGVPFGIAVAALASFTLVMAVNTAFVASSELLERVAHRYGYHWIIAVNRRHSLYRIHLSSACFFSIIVLLTMGSQEELANMYALGLVASFCINMGSLIIYRYFKGTAAGMTYSTSRLGTLILWIILVSCFIFLAIDKPHATMLWASVTTLVLIGGIMVARKRSPEIKHIQQGENEMQLILYLAHSEAPEVHLYFRRSEESRDAYTKDNEVYITYYSPRVGGIPERLAPHHFRFPLTKVSLYQRIVNLLKIVEYELADRRVFVHFGWPLSSWWDRMAIGVMVFNLMRLPRLFPKFDFEIRYTGRN</sequence>
<dbReference type="Pfam" id="PF13520">
    <property type="entry name" value="AA_permease_2"/>
    <property type="match status" value="1"/>
</dbReference>
<dbReference type="EMBL" id="DTGR01000035">
    <property type="protein sequence ID" value="HHS28526.1"/>
    <property type="molecule type" value="Genomic_DNA"/>
</dbReference>
<feature type="transmembrane region" description="Helical" evidence="6">
    <location>
        <begin position="103"/>
        <end position="121"/>
    </location>
</feature>
<feature type="transmembrane region" description="Helical" evidence="6">
    <location>
        <begin position="448"/>
        <end position="466"/>
    </location>
</feature>
<feature type="transmembrane region" description="Helical" evidence="6">
    <location>
        <begin position="35"/>
        <end position="57"/>
    </location>
</feature>
<evidence type="ECO:0000256" key="4">
    <source>
        <dbReference type="ARBA" id="ARBA00022989"/>
    </source>
</evidence>
<dbReference type="GO" id="GO:0022857">
    <property type="term" value="F:transmembrane transporter activity"/>
    <property type="evidence" value="ECO:0007669"/>
    <property type="project" value="InterPro"/>
</dbReference>
<evidence type="ECO:0000256" key="1">
    <source>
        <dbReference type="ARBA" id="ARBA00004651"/>
    </source>
</evidence>
<comment type="subcellular location">
    <subcellularLocation>
        <location evidence="1">Cell membrane</location>
        <topology evidence="1">Multi-pass membrane protein</topology>
    </subcellularLocation>
</comment>
<evidence type="ECO:0000256" key="5">
    <source>
        <dbReference type="ARBA" id="ARBA00023136"/>
    </source>
</evidence>
<dbReference type="InterPro" id="IPR002293">
    <property type="entry name" value="AA/rel_permease1"/>
</dbReference>
<feature type="transmembrane region" description="Helical" evidence="6">
    <location>
        <begin position="422"/>
        <end position="442"/>
    </location>
</feature>
<keyword evidence="4 6" id="KW-1133">Transmembrane helix</keyword>
<organism evidence="7">
    <name type="scientific">Desulfobacca acetoxidans</name>
    <dbReference type="NCBI Taxonomy" id="60893"/>
    <lineage>
        <taxon>Bacteria</taxon>
        <taxon>Pseudomonadati</taxon>
        <taxon>Thermodesulfobacteriota</taxon>
        <taxon>Desulfobaccia</taxon>
        <taxon>Desulfobaccales</taxon>
        <taxon>Desulfobaccaceae</taxon>
        <taxon>Desulfobacca</taxon>
    </lineage>
</organism>
<feature type="transmembrane region" description="Helical" evidence="6">
    <location>
        <begin position="360"/>
        <end position="380"/>
    </location>
</feature>
<feature type="transmembrane region" description="Helical" evidence="6">
    <location>
        <begin position="386"/>
        <end position="410"/>
    </location>
</feature>
<keyword evidence="5 6" id="KW-0472">Membrane</keyword>
<dbReference type="GO" id="GO:0005886">
    <property type="term" value="C:plasma membrane"/>
    <property type="evidence" value="ECO:0007669"/>
    <property type="project" value="UniProtKB-SubCell"/>
</dbReference>
<feature type="transmembrane region" description="Helical" evidence="6">
    <location>
        <begin position="233"/>
        <end position="254"/>
    </location>
</feature>
<gene>
    <name evidence="7" type="ORF">ENV52_02340</name>
</gene>
<evidence type="ECO:0000256" key="3">
    <source>
        <dbReference type="ARBA" id="ARBA00022692"/>
    </source>
</evidence>
<evidence type="ECO:0000256" key="6">
    <source>
        <dbReference type="SAM" id="Phobius"/>
    </source>
</evidence>
<proteinExistence type="predicted"/>
<feature type="transmembrane region" description="Helical" evidence="6">
    <location>
        <begin position="153"/>
        <end position="172"/>
    </location>
</feature>
<accession>A0A7V6DNV3</accession>
<dbReference type="Gene3D" id="1.20.1740.10">
    <property type="entry name" value="Amino acid/polyamine transporter I"/>
    <property type="match status" value="1"/>
</dbReference>
<dbReference type="AlphaFoldDB" id="A0A7V6DNV3"/>
<dbReference type="PANTHER" id="PTHR42770:SF7">
    <property type="entry name" value="MEMBRANE PROTEIN"/>
    <property type="match status" value="1"/>
</dbReference>
<feature type="transmembrane region" description="Helical" evidence="6">
    <location>
        <begin position="64"/>
        <end position="83"/>
    </location>
</feature>
<comment type="caution">
    <text evidence="7">The sequence shown here is derived from an EMBL/GenBank/DDBJ whole genome shotgun (WGS) entry which is preliminary data.</text>
</comment>
<keyword evidence="3 6" id="KW-0812">Transmembrane</keyword>